<dbReference type="PANTHER" id="PTHR33133">
    <property type="entry name" value="OS08G0107100 PROTEIN-RELATED"/>
    <property type="match status" value="1"/>
</dbReference>
<feature type="transmembrane region" description="Helical" evidence="2">
    <location>
        <begin position="209"/>
        <end position="239"/>
    </location>
</feature>
<dbReference type="Pfam" id="PF25231">
    <property type="entry name" value="DUF7847"/>
    <property type="match status" value="1"/>
</dbReference>
<feature type="transmembrane region" description="Helical" evidence="2">
    <location>
        <begin position="245"/>
        <end position="266"/>
    </location>
</feature>
<dbReference type="PANTHER" id="PTHR33133:SF1">
    <property type="entry name" value="EXPRESSED PROTEIN-RELATED"/>
    <property type="match status" value="1"/>
</dbReference>
<keyword evidence="5" id="KW-1185">Reference proteome</keyword>
<organism evidence="4 5">
    <name type="scientific">Kitasatospora paranensis</name>
    <dbReference type="NCBI Taxonomy" id="258053"/>
    <lineage>
        <taxon>Bacteria</taxon>
        <taxon>Bacillati</taxon>
        <taxon>Actinomycetota</taxon>
        <taxon>Actinomycetes</taxon>
        <taxon>Kitasatosporales</taxon>
        <taxon>Streptomycetaceae</taxon>
        <taxon>Kitasatospora</taxon>
    </lineage>
</organism>
<feature type="transmembrane region" description="Helical" evidence="2">
    <location>
        <begin position="130"/>
        <end position="153"/>
    </location>
</feature>
<evidence type="ECO:0000259" key="3">
    <source>
        <dbReference type="Pfam" id="PF25231"/>
    </source>
</evidence>
<keyword evidence="2" id="KW-1133">Transmembrane helix</keyword>
<dbReference type="EMBL" id="JBHTAJ010000133">
    <property type="protein sequence ID" value="MFC7184969.1"/>
    <property type="molecule type" value="Genomic_DNA"/>
</dbReference>
<feature type="region of interest" description="Disordered" evidence="1">
    <location>
        <begin position="1"/>
        <end position="85"/>
    </location>
</feature>
<evidence type="ECO:0000313" key="5">
    <source>
        <dbReference type="Proteomes" id="UP001596435"/>
    </source>
</evidence>
<feature type="transmembrane region" description="Helical" evidence="2">
    <location>
        <begin position="296"/>
        <end position="329"/>
    </location>
</feature>
<keyword evidence="2" id="KW-0472">Membrane</keyword>
<sequence>MTDTPGWASPGSSEPPRDDVRPPAGPQPGSVGGPAPSGAGPHDGGYGGAYGSIPGQGQGPDGGARGAGGPGAPGPGWGPGAPYGAPGGWGPGGWAAPVSPKPGVVPLRPLGVGEVLDGAVTTVRRHWRTALGLSLGLAVVQQLVQALAGWWAYEHPGSLSDLLSLAIGLPLDLLLGVVAVGMLTLVVSKAVLGQGVTLREAWAAARPRMLALTGVTLLSGLIAAAPMFPGAITLVLGLVYDADPLLIGIGALLVLAGLPFTAWLGIRFSLAAPALVLERQGVTTSLRRSARLVRGAWWRLFGINLLTRVIITIAAGMISVPFSVIAVVISGGPSINASGDPFTSTMPPLGLLVMAIAGTIVSTLTFPLAAAVNVLLYIDQRIRREALDIELARAAGLPEPQVTGWSGQYPVPGA</sequence>
<dbReference type="RefSeq" id="WP_380233103.1">
    <property type="nucleotide sequence ID" value="NZ_JBHSVH010000002.1"/>
</dbReference>
<protein>
    <recommendedName>
        <fullName evidence="3">DUF7847 domain-containing protein</fullName>
    </recommendedName>
</protein>
<gene>
    <name evidence="4" type="ORF">ACFQMG_36025</name>
</gene>
<dbReference type="Proteomes" id="UP001596435">
    <property type="component" value="Unassembled WGS sequence"/>
</dbReference>
<keyword evidence="2" id="KW-0812">Transmembrane</keyword>
<reference evidence="5" key="1">
    <citation type="journal article" date="2019" name="Int. J. Syst. Evol. Microbiol.">
        <title>The Global Catalogue of Microorganisms (GCM) 10K type strain sequencing project: providing services to taxonomists for standard genome sequencing and annotation.</title>
        <authorList>
            <consortium name="The Broad Institute Genomics Platform"/>
            <consortium name="The Broad Institute Genome Sequencing Center for Infectious Disease"/>
            <person name="Wu L."/>
            <person name="Ma J."/>
        </authorList>
    </citation>
    <scope>NUCLEOTIDE SEQUENCE [LARGE SCALE GENOMIC DNA]</scope>
    <source>
        <strain evidence="5">CGMCC 1.12859</strain>
    </source>
</reference>
<feature type="compositionally biased region" description="Gly residues" evidence="1">
    <location>
        <begin position="41"/>
        <end position="85"/>
    </location>
</feature>
<dbReference type="InterPro" id="IPR057169">
    <property type="entry name" value="DUF7847"/>
</dbReference>
<comment type="caution">
    <text evidence="4">The sequence shown here is derived from an EMBL/GenBank/DDBJ whole genome shotgun (WGS) entry which is preliminary data.</text>
</comment>
<evidence type="ECO:0000313" key="4">
    <source>
        <dbReference type="EMBL" id="MFC7184969.1"/>
    </source>
</evidence>
<feature type="domain" description="DUF7847" evidence="3">
    <location>
        <begin position="176"/>
        <end position="371"/>
    </location>
</feature>
<evidence type="ECO:0000256" key="1">
    <source>
        <dbReference type="SAM" id="MobiDB-lite"/>
    </source>
</evidence>
<feature type="transmembrane region" description="Helical" evidence="2">
    <location>
        <begin position="165"/>
        <end position="188"/>
    </location>
</feature>
<proteinExistence type="predicted"/>
<name>A0ABW2G607_9ACTN</name>
<accession>A0ABW2G607</accession>
<evidence type="ECO:0000256" key="2">
    <source>
        <dbReference type="SAM" id="Phobius"/>
    </source>
</evidence>
<feature type="compositionally biased region" description="Low complexity" evidence="1">
    <location>
        <begin position="27"/>
        <end position="40"/>
    </location>
</feature>
<feature type="transmembrane region" description="Helical" evidence="2">
    <location>
        <begin position="349"/>
        <end position="378"/>
    </location>
</feature>